<dbReference type="Proteomes" id="UP001516400">
    <property type="component" value="Unassembled WGS sequence"/>
</dbReference>
<dbReference type="InterPro" id="IPR003959">
    <property type="entry name" value="ATPase_AAA_core"/>
</dbReference>
<dbReference type="PANTHER" id="PTHR10763:SF26">
    <property type="entry name" value="CELL DIVISION CONTROL PROTEIN 6 HOMOLOG"/>
    <property type="match status" value="1"/>
</dbReference>
<dbReference type="AlphaFoldDB" id="A0ABD2NTU8"/>
<dbReference type="Pfam" id="PF22606">
    <property type="entry name" value="Cdc6-ORC-like_ATPase_lid"/>
    <property type="match status" value="1"/>
</dbReference>
<evidence type="ECO:0000259" key="3">
    <source>
        <dbReference type="SMART" id="SM01074"/>
    </source>
</evidence>
<organism evidence="4 5">
    <name type="scientific">Cryptolaemus montrouzieri</name>
    <dbReference type="NCBI Taxonomy" id="559131"/>
    <lineage>
        <taxon>Eukaryota</taxon>
        <taxon>Metazoa</taxon>
        <taxon>Ecdysozoa</taxon>
        <taxon>Arthropoda</taxon>
        <taxon>Hexapoda</taxon>
        <taxon>Insecta</taxon>
        <taxon>Pterygota</taxon>
        <taxon>Neoptera</taxon>
        <taxon>Endopterygota</taxon>
        <taxon>Coleoptera</taxon>
        <taxon>Polyphaga</taxon>
        <taxon>Cucujiformia</taxon>
        <taxon>Coccinelloidea</taxon>
        <taxon>Coccinellidae</taxon>
        <taxon>Scymninae</taxon>
        <taxon>Scymnini</taxon>
        <taxon>Cryptolaemus</taxon>
    </lineage>
</organism>
<dbReference type="InterPro" id="IPR050311">
    <property type="entry name" value="ORC1/CDC6"/>
</dbReference>
<evidence type="ECO:0000313" key="4">
    <source>
        <dbReference type="EMBL" id="KAL3282049.1"/>
    </source>
</evidence>
<dbReference type="SUPFAM" id="SSF46785">
    <property type="entry name" value="Winged helix' DNA-binding domain"/>
    <property type="match status" value="1"/>
</dbReference>
<keyword evidence="5" id="KW-1185">Reference proteome</keyword>
<dbReference type="EMBL" id="JABFTP020000144">
    <property type="protein sequence ID" value="KAL3282049.1"/>
    <property type="molecule type" value="Genomic_DNA"/>
</dbReference>
<dbReference type="CDD" id="cd08768">
    <property type="entry name" value="Cdc6_C"/>
    <property type="match status" value="1"/>
</dbReference>
<evidence type="ECO:0000313" key="5">
    <source>
        <dbReference type="Proteomes" id="UP001516400"/>
    </source>
</evidence>
<keyword evidence="2" id="KW-0235">DNA replication</keyword>
<dbReference type="Gene3D" id="3.40.50.300">
    <property type="entry name" value="P-loop containing nucleotide triphosphate hydrolases"/>
    <property type="match status" value="1"/>
</dbReference>
<comment type="similarity">
    <text evidence="1">Belongs to the CDC6/cdc18 family.</text>
</comment>
<dbReference type="Pfam" id="PF00004">
    <property type="entry name" value="AAA"/>
    <property type="match status" value="1"/>
</dbReference>
<dbReference type="InterPro" id="IPR036388">
    <property type="entry name" value="WH-like_DNA-bd_sf"/>
</dbReference>
<sequence>MNLLVLDEIDQLESKNQSVLYTVFEWPAKFKQNIVLIGIANALDLTDRILPRLQARCELKPKLLHFAPYSKQQIVEIISSRLEQVDALKVFSPAALQMLAGKVAAVSGDVRRALDIARRVIEITEKNTKDDVLQSIENVNINQVKEDIKKVDLKEVIHILNKVYGTTQTLSDDCDSGFPLQQKIIMCSLLLILQNAKNKDVTIGRLHDVYKKVCLKLNLFSVDQAEFVGLCSLIETRGILRVSSKKEPRLKQVSLEWDQEEVIDALKDKVLIVSILNDDSLTGKL</sequence>
<dbReference type="SMART" id="SM01074">
    <property type="entry name" value="Cdc6_C"/>
    <property type="match status" value="1"/>
</dbReference>
<dbReference type="InterPro" id="IPR036390">
    <property type="entry name" value="WH_DNA-bd_sf"/>
</dbReference>
<accession>A0ABD2NTU8</accession>
<feature type="domain" description="Cdc6 C-terminal" evidence="3">
    <location>
        <begin position="186"/>
        <end position="266"/>
    </location>
</feature>
<dbReference type="InterPro" id="IPR054425">
    <property type="entry name" value="Cdc6_ORC1-like_ATPase_lid"/>
</dbReference>
<dbReference type="Gene3D" id="1.10.10.10">
    <property type="entry name" value="Winged helix-like DNA-binding domain superfamily/Winged helix DNA-binding domain"/>
    <property type="match status" value="1"/>
</dbReference>
<reference evidence="4 5" key="1">
    <citation type="journal article" date="2021" name="BMC Biol.">
        <title>Horizontally acquired antibacterial genes associated with adaptive radiation of ladybird beetles.</title>
        <authorList>
            <person name="Li H.S."/>
            <person name="Tang X.F."/>
            <person name="Huang Y.H."/>
            <person name="Xu Z.Y."/>
            <person name="Chen M.L."/>
            <person name="Du X.Y."/>
            <person name="Qiu B.Y."/>
            <person name="Chen P.T."/>
            <person name="Zhang W."/>
            <person name="Slipinski A."/>
            <person name="Escalona H.E."/>
            <person name="Waterhouse R.M."/>
            <person name="Zwick A."/>
            <person name="Pang H."/>
        </authorList>
    </citation>
    <scope>NUCLEOTIDE SEQUENCE [LARGE SCALE GENOMIC DNA]</scope>
    <source>
        <strain evidence="4">SYSU2018</strain>
    </source>
</reference>
<name>A0ABD2NTU8_9CUCU</name>
<evidence type="ECO:0000256" key="1">
    <source>
        <dbReference type="ARBA" id="ARBA00006184"/>
    </source>
</evidence>
<dbReference type="InterPro" id="IPR015163">
    <property type="entry name" value="Cdc6_C"/>
</dbReference>
<dbReference type="SUPFAM" id="SSF52540">
    <property type="entry name" value="P-loop containing nucleoside triphosphate hydrolases"/>
    <property type="match status" value="1"/>
</dbReference>
<dbReference type="PANTHER" id="PTHR10763">
    <property type="entry name" value="CELL DIVISION CONTROL PROTEIN 6-RELATED"/>
    <property type="match status" value="1"/>
</dbReference>
<evidence type="ECO:0000256" key="2">
    <source>
        <dbReference type="ARBA" id="ARBA00022705"/>
    </source>
</evidence>
<proteinExistence type="inferred from homology"/>
<comment type="caution">
    <text evidence="4">The sequence shown here is derived from an EMBL/GenBank/DDBJ whole genome shotgun (WGS) entry which is preliminary data.</text>
</comment>
<dbReference type="GO" id="GO:0006260">
    <property type="term" value="P:DNA replication"/>
    <property type="evidence" value="ECO:0007669"/>
    <property type="project" value="UniProtKB-KW"/>
</dbReference>
<dbReference type="Pfam" id="PF09079">
    <property type="entry name" value="WHD_Cdc6"/>
    <property type="match status" value="1"/>
</dbReference>
<dbReference type="InterPro" id="IPR027417">
    <property type="entry name" value="P-loop_NTPase"/>
</dbReference>
<dbReference type="FunFam" id="1.10.10.10:FF:000265">
    <property type="entry name" value="Cell division control protein"/>
    <property type="match status" value="1"/>
</dbReference>
<gene>
    <name evidence="4" type="ORF">HHI36_005250</name>
</gene>
<protein>
    <recommendedName>
        <fullName evidence="3">Cdc6 C-terminal domain-containing protein</fullName>
    </recommendedName>
</protein>
<dbReference type="Gene3D" id="1.10.8.60">
    <property type="match status" value="1"/>
</dbReference>